<evidence type="ECO:0000313" key="2">
    <source>
        <dbReference type="Proteomes" id="UP001530377"/>
    </source>
</evidence>
<organism evidence="1 2">
    <name type="scientific">Cyclostephanos tholiformis</name>
    <dbReference type="NCBI Taxonomy" id="382380"/>
    <lineage>
        <taxon>Eukaryota</taxon>
        <taxon>Sar</taxon>
        <taxon>Stramenopiles</taxon>
        <taxon>Ochrophyta</taxon>
        <taxon>Bacillariophyta</taxon>
        <taxon>Coscinodiscophyceae</taxon>
        <taxon>Thalassiosirophycidae</taxon>
        <taxon>Stephanodiscales</taxon>
        <taxon>Stephanodiscaceae</taxon>
        <taxon>Cyclostephanos</taxon>
    </lineage>
</organism>
<reference evidence="1 2" key="1">
    <citation type="submission" date="2024-10" db="EMBL/GenBank/DDBJ databases">
        <title>Updated reference genomes for cyclostephanoid diatoms.</title>
        <authorList>
            <person name="Roberts W.R."/>
            <person name="Alverson A.J."/>
        </authorList>
    </citation>
    <scope>NUCLEOTIDE SEQUENCE [LARGE SCALE GENOMIC DNA]</scope>
    <source>
        <strain evidence="1 2">AJA228-03</strain>
    </source>
</reference>
<protein>
    <submittedName>
        <fullName evidence="1">Uncharacterized protein</fullName>
    </submittedName>
</protein>
<gene>
    <name evidence="1" type="ORF">ACHAXA_006367</name>
</gene>
<dbReference type="AlphaFoldDB" id="A0ABD3R2G4"/>
<evidence type="ECO:0000313" key="1">
    <source>
        <dbReference type="EMBL" id="KAL3806377.1"/>
    </source>
</evidence>
<dbReference type="EMBL" id="JALLPB020000820">
    <property type="protein sequence ID" value="KAL3806377.1"/>
    <property type="molecule type" value="Genomic_DNA"/>
</dbReference>
<comment type="caution">
    <text evidence="1">The sequence shown here is derived from an EMBL/GenBank/DDBJ whole genome shotgun (WGS) entry which is preliminary data.</text>
</comment>
<dbReference type="Proteomes" id="UP001530377">
    <property type="component" value="Unassembled WGS sequence"/>
</dbReference>
<accession>A0ABD3R2G4</accession>
<keyword evidence="2" id="KW-1185">Reference proteome</keyword>
<sequence length="235" mass="26796">MNHPTIEICEDDRPEATFFQGRVGAVAFNIRDSMAVGRFHKINDVDVHEEENSHLEDLMIPHGIVRLDEVTGGKIIPPAADKPNADAIQDQPKRQVRFGSIVIRDYDMILGDNPSCVSGIPLAISWNYTEYQPLDVDEYELHRSPRRSMENMQLNISQRMRLLSEAGFTKVDIHHTLKQINRTKRNRRLTAFLAETYPLMEDVEAAVESARRKFKRLIKKGNDRAGKIAPHSQVG</sequence>
<name>A0ABD3R2G4_9STRA</name>
<proteinExistence type="predicted"/>